<protein>
    <recommendedName>
        <fullName evidence="4">Lipoprotein</fullName>
    </recommendedName>
</protein>
<dbReference type="EMBL" id="PRKQ01000050">
    <property type="protein sequence ID" value="PPA90274.1"/>
    <property type="molecule type" value="Genomic_DNA"/>
</dbReference>
<dbReference type="Proteomes" id="UP000239759">
    <property type="component" value="Unassembled WGS sequence"/>
</dbReference>
<gene>
    <name evidence="2" type="ORF">C4A77_24605</name>
</gene>
<evidence type="ECO:0000313" key="3">
    <source>
        <dbReference type="Proteomes" id="UP000239759"/>
    </source>
</evidence>
<accession>A0AAP8Q8N1</accession>
<evidence type="ECO:0000313" key="2">
    <source>
        <dbReference type="EMBL" id="PPA90274.1"/>
    </source>
</evidence>
<evidence type="ECO:0000256" key="1">
    <source>
        <dbReference type="SAM" id="SignalP"/>
    </source>
</evidence>
<dbReference type="PROSITE" id="PS51257">
    <property type="entry name" value="PROKAR_LIPOPROTEIN"/>
    <property type="match status" value="1"/>
</dbReference>
<proteinExistence type="predicted"/>
<dbReference type="AlphaFoldDB" id="A0AAP8Q8N1"/>
<dbReference type="RefSeq" id="WP_104033677.1">
    <property type="nucleotide sequence ID" value="NZ_PRKQ01000050.1"/>
</dbReference>
<feature type="signal peptide" evidence="1">
    <location>
        <begin position="1"/>
        <end position="28"/>
    </location>
</feature>
<name>A0AAP8Q8N1_BRELA</name>
<keyword evidence="1" id="KW-0732">Signal</keyword>
<sequence length="390" mass="45333">MNKKEVAACLSAFLLLLLLGCQSVEHQAQQAQQAHSEPKQLETLNKTDVQNICTDEQGCIELGNRLVQEISVKIPELFSMEEYVKDKNAESGAKEKGLSIDAKKPNDFESNVLIKYKIDEKDELIDPHLQKLDTKKWKKFYADTGMNSDEIEKLQNDAMLHQKMWNYYKALIPKAQRKQLTDFTVMTDGKQHILANMVQSEGESKNWNLEMDVLDVHRDNPKLVKALIHETAHLISLGEDQISSEHSYIEHSSTKAKANQEANKVKCESLHVNEGCTKKDSYLHKFYQQFWSTYEKEWEQKNVETDEVAKRVFYDTYHQEFVSEYAITNVVEDWAETFTMFTLHDFSQNETTSESQQKFAKMKSLYAYSELVKARTEILYQLYKLLPELK</sequence>
<feature type="chain" id="PRO_5042983106" description="Lipoprotein" evidence="1">
    <location>
        <begin position="29"/>
        <end position="390"/>
    </location>
</feature>
<evidence type="ECO:0008006" key="4">
    <source>
        <dbReference type="Google" id="ProtNLM"/>
    </source>
</evidence>
<comment type="caution">
    <text evidence="2">The sequence shown here is derived from an EMBL/GenBank/DDBJ whole genome shotgun (WGS) entry which is preliminary data.</text>
</comment>
<reference evidence="2 3" key="1">
    <citation type="submission" date="2018-02" db="EMBL/GenBank/DDBJ databases">
        <title>Comparative analysis of genomes of three Brevibacillus laterosporus strains producers of potent antimicrobials isolated from silage.</title>
        <authorList>
            <person name="Kojic M."/>
            <person name="Miljkovic M."/>
            <person name="Studholme D."/>
            <person name="Filipic B."/>
        </authorList>
    </citation>
    <scope>NUCLEOTIDE SEQUENCE [LARGE SCALE GENOMIC DNA]</scope>
    <source>
        <strain evidence="2 3">BGSP11</strain>
    </source>
</reference>
<organism evidence="2 3">
    <name type="scientific">Brevibacillus laterosporus</name>
    <name type="common">Bacillus laterosporus</name>
    <dbReference type="NCBI Taxonomy" id="1465"/>
    <lineage>
        <taxon>Bacteria</taxon>
        <taxon>Bacillati</taxon>
        <taxon>Bacillota</taxon>
        <taxon>Bacilli</taxon>
        <taxon>Bacillales</taxon>
        <taxon>Paenibacillaceae</taxon>
        <taxon>Brevibacillus</taxon>
    </lineage>
</organism>